<proteinExistence type="predicted"/>
<protein>
    <submittedName>
        <fullName evidence="1">Uncharacterized protein</fullName>
    </submittedName>
</protein>
<dbReference type="PANTHER" id="PTHR46601:SF2">
    <property type="entry name" value="UBIQUITIN-LIKE PROTEASE FAMILY PROFILE DOMAIN-CONTAINING PROTEIN"/>
    <property type="match status" value="1"/>
</dbReference>
<name>A0AAE1D4S8_9GAST</name>
<dbReference type="AlphaFoldDB" id="A0AAE1D4S8"/>
<dbReference type="EMBL" id="JAWDGP010005392">
    <property type="protein sequence ID" value="KAK3757307.1"/>
    <property type="molecule type" value="Genomic_DNA"/>
</dbReference>
<sequence>MGLNKKPELFAYWDSISESQKMLWFADHFNQDRFQLLKFLHFSDNQNIPPQEDPDYKYQCKCSTHENHILKLKALKISYGNNFWTDSLCDSNNLVGAYWMGPCAICKDGKLFEKARENSEKATPVTWKMWEKDGNTGQIVKKSQRGVCQLEDEVVPGWEVVLEHVRIKRIQSDLFQKMKVAKDQSILQIDFAMAYSCEYQNEVQSALWSLQSVNLFTAAFFSVGQYDSSYDFVTESGKLLGFKDDLERENAVFEITTETDSEKGEGACAVEEWVVVEYDGKQYYGEVLTVMDDRCETATSDLSISVSAVCSSSKPAFCPSTPTTVTFTSTVTPASSLLRMLSLTTMVLKLLQQHAQAAAPAPNEEDGDWSPEATDIIIQDFTGPQHNLGPHACPLDFF</sequence>
<organism evidence="1 2">
    <name type="scientific">Elysia crispata</name>
    <name type="common">lettuce slug</name>
    <dbReference type="NCBI Taxonomy" id="231223"/>
    <lineage>
        <taxon>Eukaryota</taxon>
        <taxon>Metazoa</taxon>
        <taxon>Spiralia</taxon>
        <taxon>Lophotrochozoa</taxon>
        <taxon>Mollusca</taxon>
        <taxon>Gastropoda</taxon>
        <taxon>Heterobranchia</taxon>
        <taxon>Euthyneura</taxon>
        <taxon>Panpulmonata</taxon>
        <taxon>Sacoglossa</taxon>
        <taxon>Placobranchoidea</taxon>
        <taxon>Plakobranchidae</taxon>
        <taxon>Elysia</taxon>
    </lineage>
</organism>
<keyword evidence="2" id="KW-1185">Reference proteome</keyword>
<comment type="caution">
    <text evidence="1">The sequence shown here is derived from an EMBL/GenBank/DDBJ whole genome shotgun (WGS) entry which is preliminary data.</text>
</comment>
<evidence type="ECO:0000313" key="2">
    <source>
        <dbReference type="Proteomes" id="UP001283361"/>
    </source>
</evidence>
<evidence type="ECO:0000313" key="1">
    <source>
        <dbReference type="EMBL" id="KAK3757307.1"/>
    </source>
</evidence>
<reference evidence="1" key="1">
    <citation type="journal article" date="2023" name="G3 (Bethesda)">
        <title>A reference genome for the long-term kleptoplast-retaining sea slug Elysia crispata morphotype clarki.</title>
        <authorList>
            <person name="Eastman K.E."/>
            <person name="Pendleton A.L."/>
            <person name="Shaikh M.A."/>
            <person name="Suttiyut T."/>
            <person name="Ogas R."/>
            <person name="Tomko P."/>
            <person name="Gavelis G."/>
            <person name="Widhalm J.R."/>
            <person name="Wisecaver J.H."/>
        </authorList>
    </citation>
    <scope>NUCLEOTIDE SEQUENCE</scope>
    <source>
        <strain evidence="1">ECLA1</strain>
    </source>
</reference>
<dbReference type="PANTHER" id="PTHR46601">
    <property type="entry name" value="ULP_PROTEASE DOMAIN-CONTAINING PROTEIN"/>
    <property type="match status" value="1"/>
</dbReference>
<accession>A0AAE1D4S8</accession>
<gene>
    <name evidence="1" type="ORF">RRG08_066203</name>
</gene>
<dbReference type="Proteomes" id="UP001283361">
    <property type="component" value="Unassembled WGS sequence"/>
</dbReference>